<feature type="transmembrane region" description="Helical" evidence="1">
    <location>
        <begin position="44"/>
        <end position="67"/>
    </location>
</feature>
<accession>A0ABN6Y8S2</accession>
<dbReference type="EMBL" id="AP027733">
    <property type="protein sequence ID" value="BDZ52370.1"/>
    <property type="molecule type" value="Genomic_DNA"/>
</dbReference>
<dbReference type="Proteomes" id="UP001321486">
    <property type="component" value="Plasmid pNBRC108728a"/>
</dbReference>
<proteinExistence type="predicted"/>
<reference evidence="3" key="1">
    <citation type="journal article" date="2019" name="Int. J. Syst. Evol. Microbiol.">
        <title>The Global Catalogue of Microorganisms (GCM) 10K type strain sequencing project: providing services to taxonomists for standard genome sequencing and annotation.</title>
        <authorList>
            <consortium name="The Broad Institute Genomics Platform"/>
            <consortium name="The Broad Institute Genome Sequencing Center for Infectious Disease"/>
            <person name="Wu L."/>
            <person name="Ma J."/>
        </authorList>
    </citation>
    <scope>NUCLEOTIDE SEQUENCE [LARGE SCALE GENOMIC DNA]</scope>
    <source>
        <strain evidence="3">NBRC 108728</strain>
    </source>
</reference>
<gene>
    <name evidence="2" type="ORF">GCM10025867_46110</name>
</gene>
<evidence type="ECO:0000313" key="2">
    <source>
        <dbReference type="EMBL" id="BDZ52370.1"/>
    </source>
</evidence>
<evidence type="ECO:0000313" key="3">
    <source>
        <dbReference type="Proteomes" id="UP001321486"/>
    </source>
</evidence>
<feature type="transmembrane region" description="Helical" evidence="1">
    <location>
        <begin position="73"/>
        <end position="98"/>
    </location>
</feature>
<sequence>MHPTITACIVIALVAIATTPFTLLDLRAAGHRSGGKVAREMDALLRGTIALMCHSTIAILAIGGALGSASVMSLAYITLGGGVGAFFGVLVVSFHGAYWSQRASMARQAARYRRELREATVEGAS</sequence>
<organism evidence="2 3">
    <name type="scientific">Frondihabitans sucicola</name>
    <dbReference type="NCBI Taxonomy" id="1268041"/>
    <lineage>
        <taxon>Bacteria</taxon>
        <taxon>Bacillati</taxon>
        <taxon>Actinomycetota</taxon>
        <taxon>Actinomycetes</taxon>
        <taxon>Micrococcales</taxon>
        <taxon>Microbacteriaceae</taxon>
        <taxon>Frondihabitans</taxon>
    </lineage>
</organism>
<evidence type="ECO:0000256" key="1">
    <source>
        <dbReference type="SAM" id="Phobius"/>
    </source>
</evidence>
<keyword evidence="3" id="KW-1185">Reference proteome</keyword>
<protein>
    <submittedName>
        <fullName evidence="2">Uncharacterized protein</fullName>
    </submittedName>
</protein>
<geneLocation type="plasmid" evidence="2 3">
    <name>pNBRC108728a</name>
</geneLocation>
<keyword evidence="2" id="KW-0614">Plasmid</keyword>
<feature type="transmembrane region" description="Helical" evidence="1">
    <location>
        <begin position="6"/>
        <end position="24"/>
    </location>
</feature>
<keyword evidence="1" id="KW-1133">Transmembrane helix</keyword>
<keyword evidence="1" id="KW-0812">Transmembrane</keyword>
<keyword evidence="1" id="KW-0472">Membrane</keyword>
<dbReference type="RefSeq" id="WP_286347228.1">
    <property type="nucleotide sequence ID" value="NZ_AP027733.1"/>
</dbReference>
<name>A0ABN6Y8S2_9MICO</name>